<gene>
    <name evidence="1" type="ORF">GGX14DRAFT_389311</name>
</gene>
<dbReference type="Proteomes" id="UP001219525">
    <property type="component" value="Unassembled WGS sequence"/>
</dbReference>
<evidence type="ECO:0000313" key="2">
    <source>
        <dbReference type="Proteomes" id="UP001219525"/>
    </source>
</evidence>
<keyword evidence="2" id="KW-1185">Reference proteome</keyword>
<sequence>MSAHLARSEGRLEWMRASSRCFVRILVAGRQGTRERRDLLDASAETNEHKQVVQKWCRGETLKSPISLGISCGRPLKSSRPQGCIKVIVPSRQAVIVPSPQVLKPCQAHRLESSSCVKFKSDLGAGACECLRTLRHRHQFAIGLEVPSCGMLALAVMPRTLPPVMSFISTNTGALEWTARSCSLASTPPLYAVIADESTQCLPALDTRPPFTVAHHATGRLVKRTTA</sequence>
<protein>
    <submittedName>
        <fullName evidence="1">Uncharacterized protein</fullName>
    </submittedName>
</protein>
<dbReference type="EMBL" id="JARJCW010000009">
    <property type="protein sequence ID" value="KAJ7220929.1"/>
    <property type="molecule type" value="Genomic_DNA"/>
</dbReference>
<organism evidence="1 2">
    <name type="scientific">Mycena pura</name>
    <dbReference type="NCBI Taxonomy" id="153505"/>
    <lineage>
        <taxon>Eukaryota</taxon>
        <taxon>Fungi</taxon>
        <taxon>Dikarya</taxon>
        <taxon>Basidiomycota</taxon>
        <taxon>Agaricomycotina</taxon>
        <taxon>Agaricomycetes</taxon>
        <taxon>Agaricomycetidae</taxon>
        <taxon>Agaricales</taxon>
        <taxon>Marasmiineae</taxon>
        <taxon>Mycenaceae</taxon>
        <taxon>Mycena</taxon>
    </lineage>
</organism>
<comment type="caution">
    <text evidence="1">The sequence shown here is derived from an EMBL/GenBank/DDBJ whole genome shotgun (WGS) entry which is preliminary data.</text>
</comment>
<evidence type="ECO:0000313" key="1">
    <source>
        <dbReference type="EMBL" id="KAJ7220929.1"/>
    </source>
</evidence>
<accession>A0AAD6VUZ7</accession>
<name>A0AAD6VUZ7_9AGAR</name>
<reference evidence="1" key="1">
    <citation type="submission" date="2023-03" db="EMBL/GenBank/DDBJ databases">
        <title>Massive genome expansion in bonnet fungi (Mycena s.s.) driven by repeated elements and novel gene families across ecological guilds.</title>
        <authorList>
            <consortium name="Lawrence Berkeley National Laboratory"/>
            <person name="Harder C.B."/>
            <person name="Miyauchi S."/>
            <person name="Viragh M."/>
            <person name="Kuo A."/>
            <person name="Thoen E."/>
            <person name="Andreopoulos B."/>
            <person name="Lu D."/>
            <person name="Skrede I."/>
            <person name="Drula E."/>
            <person name="Henrissat B."/>
            <person name="Morin E."/>
            <person name="Kohler A."/>
            <person name="Barry K."/>
            <person name="LaButti K."/>
            <person name="Morin E."/>
            <person name="Salamov A."/>
            <person name="Lipzen A."/>
            <person name="Mereny Z."/>
            <person name="Hegedus B."/>
            <person name="Baldrian P."/>
            <person name="Stursova M."/>
            <person name="Weitz H."/>
            <person name="Taylor A."/>
            <person name="Grigoriev I.V."/>
            <person name="Nagy L.G."/>
            <person name="Martin F."/>
            <person name="Kauserud H."/>
        </authorList>
    </citation>
    <scope>NUCLEOTIDE SEQUENCE</scope>
    <source>
        <strain evidence="1">9144</strain>
    </source>
</reference>
<proteinExistence type="predicted"/>
<dbReference type="AlphaFoldDB" id="A0AAD6VUZ7"/>